<name>A0A540W8C9_9ACTN</name>
<organism evidence="2 3">
    <name type="scientific">Kitasatospora acidiphila</name>
    <dbReference type="NCBI Taxonomy" id="2567942"/>
    <lineage>
        <taxon>Bacteria</taxon>
        <taxon>Bacillati</taxon>
        <taxon>Actinomycetota</taxon>
        <taxon>Actinomycetes</taxon>
        <taxon>Kitasatosporales</taxon>
        <taxon>Streptomycetaceae</taxon>
        <taxon>Kitasatospora</taxon>
    </lineage>
</organism>
<reference evidence="2 3" key="1">
    <citation type="submission" date="2019-06" db="EMBL/GenBank/DDBJ databases">
        <title>Description of Kitasatospora acidophila sp. nov. isolated from pine grove soil, and reclassification of Streptomyces novaecaesareae to Kitasatospora novaeceasareae comb. nov.</title>
        <authorList>
            <person name="Kim M.J."/>
        </authorList>
    </citation>
    <scope>NUCLEOTIDE SEQUENCE [LARGE SCALE GENOMIC DNA]</scope>
    <source>
        <strain evidence="2 3">MMS16-CNU292</strain>
    </source>
</reference>
<dbReference type="PRINTS" id="PR00598">
    <property type="entry name" value="HTHMARR"/>
</dbReference>
<dbReference type="PANTHER" id="PTHR33164">
    <property type="entry name" value="TRANSCRIPTIONAL REGULATOR, MARR FAMILY"/>
    <property type="match status" value="1"/>
</dbReference>
<proteinExistence type="predicted"/>
<dbReference type="SUPFAM" id="SSF46785">
    <property type="entry name" value="Winged helix' DNA-binding domain"/>
    <property type="match status" value="1"/>
</dbReference>
<protein>
    <submittedName>
        <fullName evidence="2">Winged helix-turn-helix transcriptional regulator</fullName>
    </submittedName>
</protein>
<dbReference type="InterPro" id="IPR036390">
    <property type="entry name" value="WH_DNA-bd_sf"/>
</dbReference>
<dbReference type="InterPro" id="IPR039422">
    <property type="entry name" value="MarR/SlyA-like"/>
</dbReference>
<dbReference type="Proteomes" id="UP000319103">
    <property type="component" value="Unassembled WGS sequence"/>
</dbReference>
<dbReference type="PROSITE" id="PS50995">
    <property type="entry name" value="HTH_MARR_2"/>
    <property type="match status" value="1"/>
</dbReference>
<dbReference type="InterPro" id="IPR036388">
    <property type="entry name" value="WH-like_DNA-bd_sf"/>
</dbReference>
<dbReference type="GO" id="GO:0006950">
    <property type="term" value="P:response to stress"/>
    <property type="evidence" value="ECO:0007669"/>
    <property type="project" value="TreeGrafter"/>
</dbReference>
<evidence type="ECO:0000313" key="2">
    <source>
        <dbReference type="EMBL" id="TQF05280.1"/>
    </source>
</evidence>
<dbReference type="RefSeq" id="WP_141635769.1">
    <property type="nucleotide sequence ID" value="NZ_VIGB01000003.1"/>
</dbReference>
<gene>
    <name evidence="2" type="ORF">E6W39_27400</name>
</gene>
<evidence type="ECO:0000313" key="3">
    <source>
        <dbReference type="Proteomes" id="UP000319103"/>
    </source>
</evidence>
<sequence>METVPPSLLDLTSFLLARTGRTARARLAARLAEREQRLWHLAVLAALADFGPQVQRELATRLAIDPSDLVKVLDDLTRAGQVDRTRSSTDRRRIQVSLTPTGRTALAELLRQARAVQNEVLAPLDADERALLHRLLLRLHQAPPVSGSSISEPGR</sequence>
<dbReference type="InterPro" id="IPR000835">
    <property type="entry name" value="HTH_MarR-typ"/>
</dbReference>
<dbReference type="Pfam" id="PF12802">
    <property type="entry name" value="MarR_2"/>
    <property type="match status" value="1"/>
</dbReference>
<dbReference type="SMART" id="SM00347">
    <property type="entry name" value="HTH_MARR"/>
    <property type="match status" value="1"/>
</dbReference>
<feature type="domain" description="HTH marR-type" evidence="1">
    <location>
        <begin position="9"/>
        <end position="141"/>
    </location>
</feature>
<keyword evidence="3" id="KW-1185">Reference proteome</keyword>
<dbReference type="EMBL" id="VIGB01000003">
    <property type="protein sequence ID" value="TQF05280.1"/>
    <property type="molecule type" value="Genomic_DNA"/>
</dbReference>
<dbReference type="GO" id="GO:0003700">
    <property type="term" value="F:DNA-binding transcription factor activity"/>
    <property type="evidence" value="ECO:0007669"/>
    <property type="project" value="InterPro"/>
</dbReference>
<dbReference type="PANTHER" id="PTHR33164:SF43">
    <property type="entry name" value="HTH-TYPE TRANSCRIPTIONAL REPRESSOR YETL"/>
    <property type="match status" value="1"/>
</dbReference>
<evidence type="ECO:0000259" key="1">
    <source>
        <dbReference type="PROSITE" id="PS50995"/>
    </source>
</evidence>
<dbReference type="Gene3D" id="1.10.10.10">
    <property type="entry name" value="Winged helix-like DNA-binding domain superfamily/Winged helix DNA-binding domain"/>
    <property type="match status" value="1"/>
</dbReference>
<comment type="caution">
    <text evidence="2">The sequence shown here is derived from an EMBL/GenBank/DDBJ whole genome shotgun (WGS) entry which is preliminary data.</text>
</comment>
<dbReference type="AlphaFoldDB" id="A0A540W8C9"/>
<dbReference type="OrthoDB" id="3215333at2"/>
<accession>A0A540W8C9</accession>